<proteinExistence type="predicted"/>
<gene>
    <name evidence="1" type="ORF">PsorP6_009192</name>
</gene>
<dbReference type="Proteomes" id="UP001163321">
    <property type="component" value="Chromosome 5"/>
</dbReference>
<evidence type="ECO:0000313" key="2">
    <source>
        <dbReference type="Proteomes" id="UP001163321"/>
    </source>
</evidence>
<reference evidence="1 2" key="1">
    <citation type="journal article" date="2022" name="bioRxiv">
        <title>The genome of the oomycete Peronosclerospora sorghi, a cosmopolitan pathogen of maize and sorghum, is inflated with dispersed pseudogenes.</title>
        <authorList>
            <person name="Fletcher K."/>
            <person name="Martin F."/>
            <person name="Isakeit T."/>
            <person name="Cavanaugh K."/>
            <person name="Magill C."/>
            <person name="Michelmore R."/>
        </authorList>
    </citation>
    <scope>NUCLEOTIDE SEQUENCE [LARGE SCALE GENOMIC DNA]</scope>
    <source>
        <strain evidence="1">P6</strain>
    </source>
</reference>
<dbReference type="EMBL" id="CM047584">
    <property type="protein sequence ID" value="KAI9912217.1"/>
    <property type="molecule type" value="Genomic_DNA"/>
</dbReference>
<evidence type="ECO:0000313" key="1">
    <source>
        <dbReference type="EMBL" id="KAI9912217.1"/>
    </source>
</evidence>
<sequence>MKRKLAVAHGKTSSTNREKDPVTVQPRQRKGRTTKAETASTEKNKVNEPKPIQVRIILTGIELTSAIRKKIDAIPGAVYEENLEHATHVIAPHHQLKRTDAHAETKWHFELEQTMYGKTVAQRQALLAGYQVYISRHKSIRPPVNDLVKIIECAGGKAVSTGSASPTDLVVTSDAALATASIRKALARANPQQIYTPELILSSVLQQHVQLDKHRLELPCAGRGRSKVKDA</sequence>
<organism evidence="1 2">
    <name type="scientific">Peronosclerospora sorghi</name>
    <dbReference type="NCBI Taxonomy" id="230839"/>
    <lineage>
        <taxon>Eukaryota</taxon>
        <taxon>Sar</taxon>
        <taxon>Stramenopiles</taxon>
        <taxon>Oomycota</taxon>
        <taxon>Peronosporomycetes</taxon>
        <taxon>Peronosporales</taxon>
        <taxon>Peronosporaceae</taxon>
        <taxon>Peronosclerospora</taxon>
    </lineage>
</organism>
<keyword evidence="2" id="KW-1185">Reference proteome</keyword>
<accession>A0ACC0W0D5</accession>
<protein>
    <submittedName>
        <fullName evidence="1">Uncharacterized protein</fullName>
    </submittedName>
</protein>
<comment type="caution">
    <text evidence="1">The sequence shown here is derived from an EMBL/GenBank/DDBJ whole genome shotgun (WGS) entry which is preliminary data.</text>
</comment>
<name>A0ACC0W0D5_9STRA</name>